<keyword evidence="5" id="KW-1133">Transmembrane helix</keyword>
<sequence length="228" mass="25792">MAKISRPKSAPAIDMTPMVDLAFLLVTFFMLSANFRTDEVVQVDTPSSISEMTMPENVVLITVDQGGRVYFGISGKEEAKQNLLKRMSEKYKVPFSPEQITTFGSLTDFGCTIQEMPAFLNMSSEERKRFVAEGKTMAIPTDSTNNQLKDWINFGNIEMLAVGEKAYFDAKDRGLEPNINEFKPKFVLKVDGKAEYLYAKRVIETFRDLNLNNLNFITSLEADPRKPQ</sequence>
<dbReference type="InterPro" id="IPR003400">
    <property type="entry name" value="ExbD"/>
</dbReference>
<evidence type="ECO:0000256" key="1">
    <source>
        <dbReference type="ARBA" id="ARBA00004162"/>
    </source>
</evidence>
<dbReference type="RefSeq" id="WP_163489939.1">
    <property type="nucleotide sequence ID" value="NZ_JACVEL010000004.1"/>
</dbReference>
<evidence type="ECO:0000256" key="5">
    <source>
        <dbReference type="ARBA" id="ARBA00022989"/>
    </source>
</evidence>
<name>A0A8J6PPR7_9FLAO</name>
<evidence type="ECO:0000256" key="4">
    <source>
        <dbReference type="ARBA" id="ARBA00022692"/>
    </source>
</evidence>
<evidence type="ECO:0000313" key="9">
    <source>
        <dbReference type="Proteomes" id="UP000652681"/>
    </source>
</evidence>
<keyword evidence="7" id="KW-0653">Protein transport</keyword>
<organism evidence="8 9">
    <name type="scientific">Taishania pollutisoli</name>
    <dbReference type="NCBI Taxonomy" id="2766479"/>
    <lineage>
        <taxon>Bacteria</taxon>
        <taxon>Pseudomonadati</taxon>
        <taxon>Bacteroidota</taxon>
        <taxon>Flavobacteriia</taxon>
        <taxon>Flavobacteriales</taxon>
        <taxon>Crocinitomicaceae</taxon>
        <taxon>Taishania</taxon>
    </lineage>
</organism>
<keyword evidence="6" id="KW-0472">Membrane</keyword>
<dbReference type="PANTHER" id="PTHR30558:SF3">
    <property type="entry name" value="BIOPOLYMER TRANSPORT PROTEIN EXBD-RELATED"/>
    <property type="match status" value="1"/>
</dbReference>
<keyword evidence="9" id="KW-1185">Reference proteome</keyword>
<accession>A0A8J6PPR7</accession>
<evidence type="ECO:0000256" key="7">
    <source>
        <dbReference type="RuleBase" id="RU003879"/>
    </source>
</evidence>
<proteinExistence type="inferred from homology"/>
<comment type="caution">
    <text evidence="8">The sequence shown here is derived from an EMBL/GenBank/DDBJ whole genome shotgun (WGS) entry which is preliminary data.</text>
</comment>
<dbReference type="Pfam" id="PF02472">
    <property type="entry name" value="ExbD"/>
    <property type="match status" value="1"/>
</dbReference>
<evidence type="ECO:0000256" key="2">
    <source>
        <dbReference type="ARBA" id="ARBA00005811"/>
    </source>
</evidence>
<dbReference type="AlphaFoldDB" id="A0A8J6PPR7"/>
<evidence type="ECO:0000256" key="3">
    <source>
        <dbReference type="ARBA" id="ARBA00022475"/>
    </source>
</evidence>
<dbReference type="GO" id="GO:0022857">
    <property type="term" value="F:transmembrane transporter activity"/>
    <property type="evidence" value="ECO:0007669"/>
    <property type="project" value="InterPro"/>
</dbReference>
<evidence type="ECO:0000256" key="6">
    <source>
        <dbReference type="ARBA" id="ARBA00023136"/>
    </source>
</evidence>
<dbReference type="GO" id="GO:0015031">
    <property type="term" value="P:protein transport"/>
    <property type="evidence" value="ECO:0007669"/>
    <property type="project" value="UniProtKB-KW"/>
</dbReference>
<dbReference type="PANTHER" id="PTHR30558">
    <property type="entry name" value="EXBD MEMBRANE COMPONENT OF PMF-DRIVEN MACROMOLECULE IMPORT SYSTEM"/>
    <property type="match status" value="1"/>
</dbReference>
<dbReference type="GO" id="GO:0005886">
    <property type="term" value="C:plasma membrane"/>
    <property type="evidence" value="ECO:0007669"/>
    <property type="project" value="UniProtKB-SubCell"/>
</dbReference>
<dbReference type="EMBL" id="JACVEL010000004">
    <property type="protein sequence ID" value="MBC9812558.1"/>
    <property type="molecule type" value="Genomic_DNA"/>
</dbReference>
<dbReference type="Proteomes" id="UP000652681">
    <property type="component" value="Unassembled WGS sequence"/>
</dbReference>
<keyword evidence="7" id="KW-0813">Transport</keyword>
<keyword evidence="4 7" id="KW-0812">Transmembrane</keyword>
<comment type="similarity">
    <text evidence="2 7">Belongs to the ExbD/TolR family.</text>
</comment>
<evidence type="ECO:0000313" key="8">
    <source>
        <dbReference type="EMBL" id="MBC9812558.1"/>
    </source>
</evidence>
<comment type="subcellular location">
    <subcellularLocation>
        <location evidence="1">Cell membrane</location>
        <topology evidence="1">Single-pass membrane protein</topology>
    </subcellularLocation>
    <subcellularLocation>
        <location evidence="7">Cell membrane</location>
        <topology evidence="7">Single-pass type II membrane protein</topology>
    </subcellularLocation>
</comment>
<keyword evidence="3" id="KW-1003">Cell membrane</keyword>
<gene>
    <name evidence="8" type="ORF">H9Y05_08760</name>
</gene>
<reference evidence="8" key="1">
    <citation type="submission" date="2020-09" db="EMBL/GenBank/DDBJ databases">
        <title>Taishania pollutisoli gen. nov., sp. nov., Isolated from Tetrabromobisphenol A-Contaminated Soil.</title>
        <authorList>
            <person name="Chen Q."/>
        </authorList>
    </citation>
    <scope>NUCLEOTIDE SEQUENCE</scope>
    <source>
        <strain evidence="8">CZZ-1</strain>
    </source>
</reference>
<protein>
    <submittedName>
        <fullName evidence="8">Biopolymer transporter ExbD</fullName>
    </submittedName>
</protein>